<dbReference type="EMBL" id="JQBP01000003">
    <property type="protein sequence ID" value="KRN75194.1"/>
    <property type="molecule type" value="Genomic_DNA"/>
</dbReference>
<dbReference type="AlphaFoldDB" id="A0A0R2JLA3"/>
<comment type="caution">
    <text evidence="2">The sequence shown here is derived from an EMBL/GenBank/DDBJ whole genome shotgun (WGS) entry which is preliminary data.</text>
</comment>
<dbReference type="PATRIC" id="fig|1616.3.peg.977"/>
<evidence type="ECO:0000256" key="1">
    <source>
        <dbReference type="SAM" id="Phobius"/>
    </source>
</evidence>
<dbReference type="Proteomes" id="UP000051655">
    <property type="component" value="Unassembled WGS sequence"/>
</dbReference>
<keyword evidence="3" id="KW-1185">Reference proteome</keyword>
<dbReference type="STRING" id="1616.IV73_GL000956"/>
<feature type="transmembrane region" description="Helical" evidence="1">
    <location>
        <begin position="82"/>
        <end position="102"/>
    </location>
</feature>
<reference evidence="2 3" key="1">
    <citation type="journal article" date="2015" name="Genome Announc.">
        <title>Expanding the biotechnology potential of lactobacilli through comparative genomics of 213 strains and associated genera.</title>
        <authorList>
            <person name="Sun Z."/>
            <person name="Harris H.M."/>
            <person name="McCann A."/>
            <person name="Guo C."/>
            <person name="Argimon S."/>
            <person name="Zhang W."/>
            <person name="Yang X."/>
            <person name="Jeffery I.B."/>
            <person name="Cooney J.C."/>
            <person name="Kagawa T.F."/>
            <person name="Liu W."/>
            <person name="Song Y."/>
            <person name="Salvetti E."/>
            <person name="Wrobel A."/>
            <person name="Rasinkangas P."/>
            <person name="Parkhill J."/>
            <person name="Rea M.C."/>
            <person name="O'Sullivan O."/>
            <person name="Ritari J."/>
            <person name="Douillard F.P."/>
            <person name="Paul Ross R."/>
            <person name="Yang R."/>
            <person name="Briner A.E."/>
            <person name="Felis G.E."/>
            <person name="de Vos W.M."/>
            <person name="Barrangou R."/>
            <person name="Klaenhammer T.R."/>
            <person name="Caufield P.W."/>
            <person name="Cui Y."/>
            <person name="Zhang H."/>
            <person name="O'Toole P.W."/>
        </authorList>
    </citation>
    <scope>NUCLEOTIDE SEQUENCE [LARGE SCALE GENOMIC DNA]</scope>
    <source>
        <strain evidence="2 3">DSM 20593</strain>
    </source>
</reference>
<proteinExistence type="predicted"/>
<keyword evidence="1" id="KW-0472">Membrane</keyword>
<organism evidence="2 3">
    <name type="scientific">Weissella kandleri</name>
    <dbReference type="NCBI Taxonomy" id="1616"/>
    <lineage>
        <taxon>Bacteria</taxon>
        <taxon>Bacillati</taxon>
        <taxon>Bacillota</taxon>
        <taxon>Bacilli</taxon>
        <taxon>Lactobacillales</taxon>
        <taxon>Lactobacillaceae</taxon>
        <taxon>Weissella</taxon>
    </lineage>
</organism>
<dbReference type="RefSeq" id="WP_057755476.1">
    <property type="nucleotide sequence ID" value="NZ_JQBP01000003.1"/>
</dbReference>
<accession>A0A0R2JLA3</accession>
<keyword evidence="1" id="KW-1133">Transmembrane helix</keyword>
<evidence type="ECO:0000313" key="2">
    <source>
        <dbReference type="EMBL" id="KRN75194.1"/>
    </source>
</evidence>
<protein>
    <submittedName>
        <fullName evidence="2">Uncharacterized protein</fullName>
    </submittedName>
</protein>
<evidence type="ECO:0000313" key="3">
    <source>
        <dbReference type="Proteomes" id="UP000051655"/>
    </source>
</evidence>
<keyword evidence="1" id="KW-0812">Transmembrane</keyword>
<sequence length="103" mass="11955">MFENIRTKFADLLKGWNKKAPSAEQVSAELTFEQLKRQSGGDINRPLTRAENRLTHKGKFDLDPITRKLTPTGKTARLKYRLNWVIIWLILGIVITWGILFFL</sequence>
<name>A0A0R2JLA3_9LACO</name>
<gene>
    <name evidence="2" type="ORF">IV73_GL000956</name>
</gene>